<dbReference type="RefSeq" id="WP_102769291.1">
    <property type="nucleotide sequence ID" value="NZ_POSP01000003.1"/>
</dbReference>
<sequence length="232" mass="25298">MSEDSTRVGVQVRVWDLPTRLFHWALALCVLGSVLSAKIGGNAMIWHARLGYAVLALLAFRLAWGLVGGHWSRFASFLYTPAALLRYLRGQPREGDHFDVGHNPLGAFSVLAMLAWLGLQVGSGLIADDEIAFSGPLVAWVSSEVSLAWTHYHKSYGQWGLFLLLGLHLLAIAFYRLRRRQDLIGPMLSGDKHLPAAVPASADSWATRLFALTLLLACAAGVYLLVTPAPPT</sequence>
<organism evidence="8 9">
    <name type="scientific">Kinneretia aquatilis</name>
    <dbReference type="NCBI Taxonomy" id="2070761"/>
    <lineage>
        <taxon>Bacteria</taxon>
        <taxon>Pseudomonadati</taxon>
        <taxon>Pseudomonadota</taxon>
        <taxon>Betaproteobacteria</taxon>
        <taxon>Burkholderiales</taxon>
        <taxon>Sphaerotilaceae</taxon>
        <taxon>Roseateles</taxon>
    </lineage>
</organism>
<keyword evidence="3 6" id="KW-0812">Transmembrane</keyword>
<feature type="transmembrane region" description="Helical" evidence="6">
    <location>
        <begin position="209"/>
        <end position="226"/>
    </location>
</feature>
<dbReference type="GO" id="GO:0005886">
    <property type="term" value="C:plasma membrane"/>
    <property type="evidence" value="ECO:0007669"/>
    <property type="project" value="UniProtKB-SubCell"/>
</dbReference>
<keyword evidence="5 6" id="KW-0472">Membrane</keyword>
<evidence type="ECO:0000313" key="9">
    <source>
        <dbReference type="Proteomes" id="UP000235916"/>
    </source>
</evidence>
<feature type="transmembrane region" description="Helical" evidence="6">
    <location>
        <begin position="100"/>
        <end position="119"/>
    </location>
</feature>
<evidence type="ECO:0000259" key="7">
    <source>
        <dbReference type="Pfam" id="PF01292"/>
    </source>
</evidence>
<protein>
    <submittedName>
        <fullName evidence="8">Cytochrome B</fullName>
    </submittedName>
</protein>
<dbReference type="AlphaFoldDB" id="A0A2N8L0Y8"/>
<dbReference type="PANTHER" id="PTHR30485">
    <property type="entry name" value="NI/FE-HYDROGENASE 1 B-TYPE CYTOCHROME SUBUNIT"/>
    <property type="match status" value="1"/>
</dbReference>
<proteinExistence type="predicted"/>
<feature type="transmembrane region" description="Helical" evidence="6">
    <location>
        <begin position="156"/>
        <end position="177"/>
    </location>
</feature>
<feature type="transmembrane region" description="Helical" evidence="6">
    <location>
        <begin position="21"/>
        <end position="39"/>
    </location>
</feature>
<dbReference type="PANTHER" id="PTHR30485:SF2">
    <property type="entry name" value="BLL0597 PROTEIN"/>
    <property type="match status" value="1"/>
</dbReference>
<feature type="domain" description="Cytochrome b561 bacterial/Ni-hydrogenase" evidence="7">
    <location>
        <begin position="14"/>
        <end position="190"/>
    </location>
</feature>
<reference evidence="8 9" key="1">
    <citation type="submission" date="2018-01" db="EMBL/GenBank/DDBJ databases">
        <title>Draft genome sequence of Paucibacter aquatile CR182 isolated from freshwater of the Nakdong River.</title>
        <authorList>
            <person name="Choi A."/>
            <person name="Chung E.J."/>
        </authorList>
    </citation>
    <scope>NUCLEOTIDE SEQUENCE [LARGE SCALE GENOMIC DNA]</scope>
    <source>
        <strain evidence="8 9">CR182</strain>
    </source>
</reference>
<dbReference type="SUPFAM" id="SSF81342">
    <property type="entry name" value="Transmembrane di-heme cytochromes"/>
    <property type="match status" value="1"/>
</dbReference>
<feature type="transmembrane region" description="Helical" evidence="6">
    <location>
        <begin position="46"/>
        <end position="64"/>
    </location>
</feature>
<dbReference type="Gene3D" id="1.20.950.20">
    <property type="entry name" value="Transmembrane di-heme cytochromes, Chain C"/>
    <property type="match status" value="1"/>
</dbReference>
<keyword evidence="2" id="KW-1003">Cell membrane</keyword>
<dbReference type="InterPro" id="IPR051542">
    <property type="entry name" value="Hydrogenase_cytochrome"/>
</dbReference>
<dbReference type="Pfam" id="PF01292">
    <property type="entry name" value="Ni_hydr_CYTB"/>
    <property type="match status" value="1"/>
</dbReference>
<comment type="subcellular location">
    <subcellularLocation>
        <location evidence="1">Cell membrane</location>
        <topology evidence="1">Multi-pass membrane protein</topology>
    </subcellularLocation>
</comment>
<evidence type="ECO:0000256" key="4">
    <source>
        <dbReference type="ARBA" id="ARBA00022989"/>
    </source>
</evidence>
<name>A0A2N8L0Y8_9BURK</name>
<keyword evidence="9" id="KW-1185">Reference proteome</keyword>
<keyword evidence="4 6" id="KW-1133">Transmembrane helix</keyword>
<dbReference type="InterPro" id="IPR011577">
    <property type="entry name" value="Cyt_b561_bac/Ni-Hgenase"/>
</dbReference>
<evidence type="ECO:0000313" key="8">
    <source>
        <dbReference type="EMBL" id="PND39373.1"/>
    </source>
</evidence>
<dbReference type="Proteomes" id="UP000235916">
    <property type="component" value="Unassembled WGS sequence"/>
</dbReference>
<evidence type="ECO:0000256" key="3">
    <source>
        <dbReference type="ARBA" id="ARBA00022692"/>
    </source>
</evidence>
<dbReference type="InterPro" id="IPR016174">
    <property type="entry name" value="Di-haem_cyt_TM"/>
</dbReference>
<accession>A0A2N8L0Y8</accession>
<comment type="caution">
    <text evidence="8">The sequence shown here is derived from an EMBL/GenBank/DDBJ whole genome shotgun (WGS) entry which is preliminary data.</text>
</comment>
<evidence type="ECO:0000256" key="6">
    <source>
        <dbReference type="SAM" id="Phobius"/>
    </source>
</evidence>
<evidence type="ECO:0000256" key="5">
    <source>
        <dbReference type="ARBA" id="ARBA00023136"/>
    </source>
</evidence>
<evidence type="ECO:0000256" key="2">
    <source>
        <dbReference type="ARBA" id="ARBA00022475"/>
    </source>
</evidence>
<dbReference type="EMBL" id="POSP01000003">
    <property type="protein sequence ID" value="PND39373.1"/>
    <property type="molecule type" value="Genomic_DNA"/>
</dbReference>
<evidence type="ECO:0000256" key="1">
    <source>
        <dbReference type="ARBA" id="ARBA00004651"/>
    </source>
</evidence>
<dbReference type="OrthoDB" id="196472at2"/>
<dbReference type="GO" id="GO:0020037">
    <property type="term" value="F:heme binding"/>
    <property type="evidence" value="ECO:0007669"/>
    <property type="project" value="TreeGrafter"/>
</dbReference>
<dbReference type="GO" id="GO:0022904">
    <property type="term" value="P:respiratory electron transport chain"/>
    <property type="evidence" value="ECO:0007669"/>
    <property type="project" value="InterPro"/>
</dbReference>
<gene>
    <name evidence="8" type="ORF">C1O66_18780</name>
</gene>
<dbReference type="GO" id="GO:0009055">
    <property type="term" value="F:electron transfer activity"/>
    <property type="evidence" value="ECO:0007669"/>
    <property type="project" value="InterPro"/>
</dbReference>